<feature type="region of interest" description="Disordered" evidence="1">
    <location>
        <begin position="214"/>
        <end position="238"/>
    </location>
</feature>
<evidence type="ECO:0000256" key="1">
    <source>
        <dbReference type="SAM" id="MobiDB-lite"/>
    </source>
</evidence>
<evidence type="ECO:0000313" key="2">
    <source>
        <dbReference type="EMBL" id="MBW3082512.1"/>
    </source>
</evidence>
<dbReference type="RefSeq" id="WP_219080716.1">
    <property type="nucleotide sequence ID" value="NZ_JAHBBD010000006.1"/>
</dbReference>
<proteinExistence type="predicted"/>
<protein>
    <submittedName>
        <fullName evidence="2">Uncharacterized protein</fullName>
    </submittedName>
</protein>
<reference evidence="2 3" key="1">
    <citation type="submission" date="2021-05" db="EMBL/GenBank/DDBJ databases">
        <title>Phylogenetic classification of ten novel species belonging to the genus Bifidobacterium comprising B. colchicus sp. nov., B. abeli sp. nov., B. bicoloris sp. nov., B. guerezis sp. nov., B. rosaliae sp. nov., B. santillanensis sp. nov., B. argentati sp. nov., B. amazzoni sp. nov., B. pluviali sp. nov., and B. pinnaculum sp. nov.</title>
        <authorList>
            <person name="Lugli G.A."/>
            <person name="Ruiz Garcia L."/>
            <person name="Margolles A."/>
            <person name="Ventura M."/>
        </authorList>
    </citation>
    <scope>NUCLEOTIDE SEQUENCE [LARGE SCALE GENOMIC DNA]</scope>
    <source>
        <strain evidence="2 3">6T3</strain>
    </source>
</reference>
<accession>A0ABS6W7U2</accession>
<sequence length="238" mass="25863">MDGPLVFLDFDGVLNAFPDGAVMRRGGVGRTDWLADGDPRKPLYDAGHAFALDRRADVRPDGIRYRLRWSSQLADGMIALATSGAVELCWLSTWQPYTGLLNHHLGWPEGAVRTINWYDPFSGYGRMDGKLREVSLAVREQRERTAGGGPARPIVWIDDDECHAAARDHIESLRPAAPVLMVRPDWHIGISRPQWARIRDFVAAPPADAAVILDDGTGGPAARSGADGGDGAGTHHGL</sequence>
<feature type="compositionally biased region" description="Gly residues" evidence="1">
    <location>
        <begin position="226"/>
        <end position="238"/>
    </location>
</feature>
<gene>
    <name evidence="2" type="ORF">KIH73_03805</name>
</gene>
<keyword evidence="3" id="KW-1185">Reference proteome</keyword>
<dbReference type="EMBL" id="JAHBBD010000006">
    <property type="protein sequence ID" value="MBW3082512.1"/>
    <property type="molecule type" value="Genomic_DNA"/>
</dbReference>
<name>A0ABS6W7U2_9BIFI</name>
<comment type="caution">
    <text evidence="2">The sequence shown here is derived from an EMBL/GenBank/DDBJ whole genome shotgun (WGS) entry which is preliminary data.</text>
</comment>
<organism evidence="2 3">
    <name type="scientific">Bifidobacterium phasiani</name>
    <dbReference type="NCBI Taxonomy" id="2834431"/>
    <lineage>
        <taxon>Bacteria</taxon>
        <taxon>Bacillati</taxon>
        <taxon>Actinomycetota</taxon>
        <taxon>Actinomycetes</taxon>
        <taxon>Bifidobacteriales</taxon>
        <taxon>Bifidobacteriaceae</taxon>
        <taxon>Bifidobacterium</taxon>
    </lineage>
</organism>
<evidence type="ECO:0000313" key="3">
    <source>
        <dbReference type="Proteomes" id="UP000812844"/>
    </source>
</evidence>
<dbReference type="Proteomes" id="UP000812844">
    <property type="component" value="Unassembled WGS sequence"/>
</dbReference>